<evidence type="ECO:0000313" key="3">
    <source>
        <dbReference type="Proteomes" id="UP000218731"/>
    </source>
</evidence>
<dbReference type="RefSeq" id="WP_096425480.1">
    <property type="nucleotide sequence ID" value="NZ_AP015029.1"/>
</dbReference>
<dbReference type="InterPro" id="IPR046673">
    <property type="entry name" value="ToxA_N"/>
</dbReference>
<name>A0A1L7N696_PSEPU</name>
<proteinExistence type="predicted"/>
<dbReference type="EMBL" id="AP015029">
    <property type="protein sequence ID" value="BAW20946.1"/>
    <property type="molecule type" value="Genomic_DNA"/>
</dbReference>
<evidence type="ECO:0000313" key="2">
    <source>
        <dbReference type="EMBL" id="BAW20946.1"/>
    </source>
</evidence>
<dbReference type="Proteomes" id="UP000218731">
    <property type="component" value="Chromosome 1"/>
</dbReference>
<organism evidence="2 3">
    <name type="scientific">Pseudomonas putida</name>
    <name type="common">Arthrobacter siderocapsulatus</name>
    <dbReference type="NCBI Taxonomy" id="303"/>
    <lineage>
        <taxon>Bacteria</taxon>
        <taxon>Pseudomonadati</taxon>
        <taxon>Pseudomonadota</taxon>
        <taxon>Gammaproteobacteria</taxon>
        <taxon>Pseudomonadales</taxon>
        <taxon>Pseudomonadaceae</taxon>
        <taxon>Pseudomonas</taxon>
    </lineage>
</organism>
<reference evidence="2 3" key="1">
    <citation type="submission" date="2015-11" db="EMBL/GenBank/DDBJ databases">
        <title>Complete genome sequencing of a biphenyl-degrading bacterium, Pseudomonas putida KF715 (=NBRC110667).</title>
        <authorList>
            <person name="Suenaga H."/>
            <person name="Fujihara N."/>
            <person name="Watanabe T."/>
            <person name="Hirose J."/>
            <person name="Kimura N."/>
            <person name="Yamazoe A."/>
            <person name="Hosoyama A."/>
            <person name="Shimodaira J."/>
            <person name="Furukawa K."/>
        </authorList>
    </citation>
    <scope>NUCLEOTIDE SEQUENCE [LARGE SCALE GENOMIC DNA]</scope>
    <source>
        <strain evidence="2 3">KF715</strain>
    </source>
</reference>
<gene>
    <name evidence="2" type="ORF">KF715C_ch3730</name>
</gene>
<dbReference type="AlphaFoldDB" id="A0A1L7N696"/>
<dbReference type="Pfam" id="PF20178">
    <property type="entry name" value="ToxA_N"/>
    <property type="match status" value="1"/>
</dbReference>
<feature type="domain" description="Dermonecrotic toxin N-terminal" evidence="1">
    <location>
        <begin position="321"/>
        <end position="587"/>
    </location>
</feature>
<protein>
    <recommendedName>
        <fullName evidence="1">Dermonecrotic toxin N-terminal domain-containing protein</fullName>
    </recommendedName>
</protein>
<accession>A0A1L7N696</accession>
<sequence length="928" mass="104999">MRPLEHLEQIDRHIGDLLDGLPTIALNQPITSGTRTWLHGELASFWATADEQGNTPRQQLLILRKALMLAEIELRVADQTLSNGQAELLRTCLEKPLPSQRRHLPLAERPQVYRVLLEDRRPNWRSYLPGTLVIVASTVEGHMLTAEDAAGSALLCSLSQGIEAFDSLAALHKELCERLEDPLQSRPLLHLYLEEQADRARRSHRLRYDWYADSLLEAQVDSVIEAQRQRLSDPGLWSVDITDQHARLNRAMALRHEVGAKPILQTRYSQLLEKNLPNWLRNTSAQGLSHIMQTMQELVATAERAAAPGVLSLNDFKQRNSLLSWANARLRERLSYDLGYDADPGEIQVSIVRARRTGAVMHPFATSSYVTYAGMQRVGDEMVEMVEESNTLEQLALKNLPWFDTDYWLTARMVHARGCAIPPGLTAEYVKNMIRELNVGDSYAMYLHTQLIGSRTGKWRQAAHSRVNLARMRAEAVKARYAGHFGEDPFEHGYNWVCAVLDQPHNTLRAPVAGYPVTVRQLNIMGHTLQGVLLLNSTPYKSQACVLYTPDAPDRRAWRRFRTTRELLRTVRQQPGLKAYIAQRLPLLPAATVQRLLDKGRLGTHVKTPAVNDDLFFVYYRAEVQALIAQADADSMTTQEVNAQTIIALSWRLVDFISLLLPNQALLALSIGRMAIDIWDGVQAFKQEDVEGVMRHAYNAFSHLNDAAISYVGSGLLRRSLRGMPKQPPLPLPARFQAQPDSTNLRYRIDGIYGEGVYEQPTAFGGLSLYFVKDNDNRYYKVSFDGYRWRAIDPDQPDAYLHQPLKRRADGQWVIDSSVHWYDGLPDLTQLLQDCYLQAPLAGTPLNIEQGLYQAEDQLYLVLMGGQLPLRRHLLPDRYHLQMAAASSAGAAPWAVLRHENGQWLIRVRQAGRSSDWLALPDQPLPAR</sequence>
<evidence type="ECO:0000259" key="1">
    <source>
        <dbReference type="Pfam" id="PF20178"/>
    </source>
</evidence>